<dbReference type="Gene3D" id="3.40.50.980">
    <property type="match status" value="2"/>
</dbReference>
<dbReference type="PANTHER" id="PTHR43201:SF5">
    <property type="entry name" value="MEDIUM-CHAIN ACYL-COA LIGASE ACSF2, MITOCHONDRIAL"/>
    <property type="match status" value="1"/>
</dbReference>
<evidence type="ECO:0000259" key="3">
    <source>
        <dbReference type="Pfam" id="PF00501"/>
    </source>
</evidence>
<comment type="caution">
    <text evidence="5">The sequence shown here is derived from an EMBL/GenBank/DDBJ whole genome shotgun (WGS) entry which is preliminary data.</text>
</comment>
<accession>A0ABR2ZFK5</accession>
<dbReference type="InterPro" id="IPR020845">
    <property type="entry name" value="AMP-binding_CS"/>
</dbReference>
<keyword evidence="6" id="KW-1185">Reference proteome</keyword>
<dbReference type="SUPFAM" id="SSF56801">
    <property type="entry name" value="Acetyl-CoA synthetase-like"/>
    <property type="match status" value="2"/>
</dbReference>
<feature type="domain" description="AMP-dependent synthetase/ligase" evidence="3">
    <location>
        <begin position="23"/>
        <end position="136"/>
    </location>
</feature>
<dbReference type="Pfam" id="PF00501">
    <property type="entry name" value="AMP-binding"/>
    <property type="match status" value="2"/>
</dbReference>
<keyword evidence="2" id="KW-0436">Ligase</keyword>
<dbReference type="InterPro" id="IPR042099">
    <property type="entry name" value="ANL_N_sf"/>
</dbReference>
<proteinExistence type="inferred from homology"/>
<organism evidence="5 6">
    <name type="scientific">Marasmius tenuissimus</name>
    <dbReference type="NCBI Taxonomy" id="585030"/>
    <lineage>
        <taxon>Eukaryota</taxon>
        <taxon>Fungi</taxon>
        <taxon>Dikarya</taxon>
        <taxon>Basidiomycota</taxon>
        <taxon>Agaricomycotina</taxon>
        <taxon>Agaricomycetes</taxon>
        <taxon>Agaricomycetidae</taxon>
        <taxon>Agaricales</taxon>
        <taxon>Marasmiineae</taxon>
        <taxon>Marasmiaceae</taxon>
        <taxon>Marasmius</taxon>
    </lineage>
</organism>
<feature type="domain" description="AMP-dependent synthetase/ligase" evidence="3">
    <location>
        <begin position="212"/>
        <end position="324"/>
    </location>
</feature>
<evidence type="ECO:0000256" key="2">
    <source>
        <dbReference type="ARBA" id="ARBA00022598"/>
    </source>
</evidence>
<evidence type="ECO:0000313" key="5">
    <source>
        <dbReference type="EMBL" id="KAL0060022.1"/>
    </source>
</evidence>
<dbReference type="Gene3D" id="3.40.50.12780">
    <property type="entry name" value="N-terminal domain of ligase-like"/>
    <property type="match status" value="1"/>
</dbReference>
<feature type="domain" description="AMP-binding enzyme C-terminal" evidence="4">
    <location>
        <begin position="376"/>
        <end position="428"/>
    </location>
</feature>
<evidence type="ECO:0000256" key="1">
    <source>
        <dbReference type="ARBA" id="ARBA00006432"/>
    </source>
</evidence>
<dbReference type="Proteomes" id="UP001437256">
    <property type="component" value="Unassembled WGS sequence"/>
</dbReference>
<dbReference type="InterPro" id="IPR000873">
    <property type="entry name" value="AMP-dep_synth/lig_dom"/>
</dbReference>
<reference evidence="5 6" key="1">
    <citation type="submission" date="2024-05" db="EMBL/GenBank/DDBJ databases">
        <title>A draft genome resource for the thread blight pathogen Marasmius tenuissimus strain MS-2.</title>
        <authorList>
            <person name="Yulfo-Soto G.E."/>
            <person name="Baruah I.K."/>
            <person name="Amoako-Attah I."/>
            <person name="Bukari Y."/>
            <person name="Meinhardt L.W."/>
            <person name="Bailey B.A."/>
            <person name="Cohen S.P."/>
        </authorList>
    </citation>
    <scope>NUCLEOTIDE SEQUENCE [LARGE SCALE GENOMIC DNA]</scope>
    <source>
        <strain evidence="5 6">MS-2</strain>
    </source>
</reference>
<evidence type="ECO:0000313" key="6">
    <source>
        <dbReference type="Proteomes" id="UP001437256"/>
    </source>
</evidence>
<dbReference type="PANTHER" id="PTHR43201">
    <property type="entry name" value="ACYL-COA SYNTHETASE"/>
    <property type="match status" value="1"/>
</dbReference>
<dbReference type="PROSITE" id="PS00455">
    <property type="entry name" value="AMP_BINDING"/>
    <property type="match status" value="1"/>
</dbReference>
<gene>
    <name evidence="5" type="ORF">AAF712_013201</name>
</gene>
<comment type="similarity">
    <text evidence="1">Belongs to the ATP-dependent AMP-binding enzyme family.</text>
</comment>
<dbReference type="Gene3D" id="3.30.300.30">
    <property type="match status" value="1"/>
</dbReference>
<dbReference type="EMBL" id="JBBXMP010000196">
    <property type="protein sequence ID" value="KAL0060022.1"/>
    <property type="molecule type" value="Genomic_DNA"/>
</dbReference>
<evidence type="ECO:0000259" key="4">
    <source>
        <dbReference type="Pfam" id="PF13193"/>
    </source>
</evidence>
<sequence>MDPERADVLAPVVKELSKNGTTTILVLEDDNKTWPGMKSWKGSLQECKDEGENILKENIEILPEDNATIFFTSGTTGRPKGVLSTQRQYLTNILNVMIASMRSILRDGEDLVPPPPGPQGGILISVPFFHVTGTSSQAVRMLSREVDPHSHSPDGSNRWWQQDRSHAKLEPERGCQAHKGGECSYCWRVGPLTLAVSSSSGLTTVPPSPSLSSVPSMVADLLEIGGFSLDVLSFGGAPASKMLPASITKIAKGAKAAQGYGATETNSVAVGMAGNDQILRPTSCGLPTLVNDLLIVNPGTLVEVPTGEVGEVWIRGPNVMECYWNDPVATDKAITKDGWYRTGDLGYLDDEGFLYIKDRLKDIIIRGGENIDSVSVENALYEESGVLEAAAVGVPDQRLGELVTAVVTIKQGYTGKITEKSLIEFVRGR</sequence>
<dbReference type="InterPro" id="IPR025110">
    <property type="entry name" value="AMP-bd_C"/>
</dbReference>
<dbReference type="InterPro" id="IPR045851">
    <property type="entry name" value="AMP-bd_C_sf"/>
</dbReference>
<dbReference type="Pfam" id="PF13193">
    <property type="entry name" value="AMP-binding_C"/>
    <property type="match status" value="1"/>
</dbReference>
<protein>
    <recommendedName>
        <fullName evidence="7">4-coumarate--CoA ligase</fullName>
    </recommendedName>
</protein>
<evidence type="ECO:0008006" key="7">
    <source>
        <dbReference type="Google" id="ProtNLM"/>
    </source>
</evidence>
<name>A0ABR2ZFK5_9AGAR</name>